<dbReference type="EMBL" id="VXOY01000020">
    <property type="protein sequence ID" value="MYE38347.1"/>
    <property type="molecule type" value="Genomic_DNA"/>
</dbReference>
<reference evidence="3 4" key="1">
    <citation type="submission" date="2019-09" db="EMBL/GenBank/DDBJ databases">
        <title>Characterisation of the sponge microbiome using genome-centric metagenomics.</title>
        <authorList>
            <person name="Engelberts J.P."/>
            <person name="Robbins S.J."/>
            <person name="De Goeij J.M."/>
            <person name="Aranda M."/>
            <person name="Bell S.C."/>
            <person name="Webster N.S."/>
        </authorList>
    </citation>
    <scope>NUCLEOTIDE SEQUENCE [LARGE SCALE GENOMIC DNA]</scope>
    <source>
        <strain evidence="3">SB0662_bin_43</strain>
    </source>
</reference>
<dbReference type="Pfam" id="PF18895">
    <property type="entry name" value="T4SS_pilin"/>
    <property type="match status" value="1"/>
</dbReference>
<name>A0A845DAG6_9BACT</name>
<evidence type="ECO:0000256" key="1">
    <source>
        <dbReference type="SAM" id="Phobius"/>
    </source>
</evidence>
<dbReference type="InterPro" id="IPR043993">
    <property type="entry name" value="T4SS_pilin"/>
</dbReference>
<evidence type="ECO:0000256" key="2">
    <source>
        <dbReference type="SAM" id="SignalP"/>
    </source>
</evidence>
<evidence type="ECO:0000313" key="3">
    <source>
        <dbReference type="EMBL" id="MYE38347.1"/>
    </source>
</evidence>
<dbReference type="AlphaFoldDB" id="A0A845DAG6"/>
<keyword evidence="1" id="KW-1133">Transmembrane helix</keyword>
<accession>A0A845DAG6</accession>
<organism evidence="3 4">
    <name type="scientific">Candidatus Spechtbacteria bacterium SB0662_bin_43</name>
    <dbReference type="NCBI Taxonomy" id="2604897"/>
    <lineage>
        <taxon>Bacteria</taxon>
        <taxon>Candidatus Spechtiibacteriota</taxon>
    </lineage>
</organism>
<keyword evidence="1" id="KW-0472">Membrane</keyword>
<feature type="signal peptide" evidence="2">
    <location>
        <begin position="1"/>
        <end position="24"/>
    </location>
</feature>
<keyword evidence="2" id="KW-0732">Signal</keyword>
<feature type="transmembrane region" description="Helical" evidence="1">
    <location>
        <begin position="115"/>
        <end position="139"/>
    </location>
</feature>
<dbReference type="Proteomes" id="UP000449092">
    <property type="component" value="Unassembled WGS sequence"/>
</dbReference>
<protein>
    <submittedName>
        <fullName evidence="3">Uncharacterized protein</fullName>
    </submittedName>
</protein>
<comment type="caution">
    <text evidence="3">The sequence shown here is derived from an EMBL/GenBank/DDBJ whole genome shotgun (WGS) entry which is preliminary data.</text>
</comment>
<evidence type="ECO:0000313" key="4">
    <source>
        <dbReference type="Proteomes" id="UP000449092"/>
    </source>
</evidence>
<feature type="transmembrane region" description="Helical" evidence="1">
    <location>
        <begin position="151"/>
        <end position="174"/>
    </location>
</feature>
<gene>
    <name evidence="3" type="ORF">F4X82_02435</name>
</gene>
<sequence>MKYLSSFFLALGVFSLVLSGAATTLTETASGQEGIVKCGTKKVDEDGNPVWLRCLDEDGNSIKSDNCDAENYVCAGGKKSGSGDDTTCIQRVQAENPTCGFRELGSLILDITQKIIYQFTPLLVIAMITLGGFTILIAREDPGMYQRGIQFIKYALIGYVIVLLSFLIVEVFLFEIMGVNGTYGIRGWGDITSIFGGSST</sequence>
<proteinExistence type="predicted"/>
<feature type="chain" id="PRO_5032327523" evidence="2">
    <location>
        <begin position="25"/>
        <end position="200"/>
    </location>
</feature>
<keyword evidence="1" id="KW-0812">Transmembrane</keyword>